<evidence type="ECO:0000256" key="6">
    <source>
        <dbReference type="ARBA" id="ARBA00023077"/>
    </source>
</evidence>
<keyword evidence="2 10" id="KW-0813">Transport</keyword>
<dbReference type="Gene3D" id="2.170.130.10">
    <property type="entry name" value="TonB-dependent receptor, plug domain"/>
    <property type="match status" value="1"/>
</dbReference>
<comment type="caution">
    <text evidence="15">The sequence shown here is derived from an EMBL/GenBank/DDBJ whole genome shotgun (WGS) entry which is preliminary data.</text>
</comment>
<dbReference type="Pfam" id="PF07715">
    <property type="entry name" value="Plug"/>
    <property type="match status" value="1"/>
</dbReference>
<feature type="domain" description="TonB-dependent receptor plug" evidence="14">
    <location>
        <begin position="119"/>
        <end position="224"/>
    </location>
</feature>
<evidence type="ECO:0000256" key="7">
    <source>
        <dbReference type="ARBA" id="ARBA00023136"/>
    </source>
</evidence>
<dbReference type="InterPro" id="IPR039426">
    <property type="entry name" value="TonB-dep_rcpt-like"/>
</dbReference>
<dbReference type="PROSITE" id="PS52016">
    <property type="entry name" value="TONB_DEPENDENT_REC_3"/>
    <property type="match status" value="1"/>
</dbReference>
<dbReference type="OrthoDB" id="9764669at2"/>
<evidence type="ECO:0000313" key="15">
    <source>
        <dbReference type="EMBL" id="PHN01347.1"/>
    </source>
</evidence>
<dbReference type="GO" id="GO:0009279">
    <property type="term" value="C:cell outer membrane"/>
    <property type="evidence" value="ECO:0007669"/>
    <property type="project" value="UniProtKB-SubCell"/>
</dbReference>
<dbReference type="InterPro" id="IPR008969">
    <property type="entry name" value="CarboxyPept-like_regulatory"/>
</dbReference>
<evidence type="ECO:0000256" key="9">
    <source>
        <dbReference type="ARBA" id="ARBA00023237"/>
    </source>
</evidence>
<feature type="chain" id="PRO_5012226321" evidence="12">
    <location>
        <begin position="24"/>
        <end position="761"/>
    </location>
</feature>
<evidence type="ECO:0000313" key="16">
    <source>
        <dbReference type="Proteomes" id="UP000223913"/>
    </source>
</evidence>
<evidence type="ECO:0000256" key="2">
    <source>
        <dbReference type="ARBA" id="ARBA00022448"/>
    </source>
</evidence>
<keyword evidence="6 11" id="KW-0798">TonB box</keyword>
<keyword evidence="8 15" id="KW-0675">Receptor</keyword>
<dbReference type="Gene3D" id="2.40.170.20">
    <property type="entry name" value="TonB-dependent receptor, beta-barrel domain"/>
    <property type="match status" value="1"/>
</dbReference>
<dbReference type="Proteomes" id="UP000223913">
    <property type="component" value="Unassembled WGS sequence"/>
</dbReference>
<dbReference type="Pfam" id="PF00593">
    <property type="entry name" value="TonB_dep_Rec_b-barrel"/>
    <property type="match status" value="1"/>
</dbReference>
<organism evidence="15 16">
    <name type="scientific">Flavilitoribacter nigricans (strain ATCC 23147 / DSM 23189 / NBRC 102662 / NCIMB 1420 / SS-2)</name>
    <name type="common">Lewinella nigricans</name>
    <dbReference type="NCBI Taxonomy" id="1122177"/>
    <lineage>
        <taxon>Bacteria</taxon>
        <taxon>Pseudomonadati</taxon>
        <taxon>Bacteroidota</taxon>
        <taxon>Saprospiria</taxon>
        <taxon>Saprospirales</taxon>
        <taxon>Lewinellaceae</taxon>
        <taxon>Flavilitoribacter</taxon>
    </lineage>
</organism>
<evidence type="ECO:0000256" key="8">
    <source>
        <dbReference type="ARBA" id="ARBA00023170"/>
    </source>
</evidence>
<evidence type="ECO:0000256" key="1">
    <source>
        <dbReference type="ARBA" id="ARBA00004571"/>
    </source>
</evidence>
<keyword evidence="9 10" id="KW-0998">Cell outer membrane</keyword>
<name>A0A2D0MYP8_FLAN2</name>
<keyword evidence="7 10" id="KW-0472">Membrane</keyword>
<proteinExistence type="inferred from homology"/>
<evidence type="ECO:0000256" key="11">
    <source>
        <dbReference type="RuleBase" id="RU003357"/>
    </source>
</evidence>
<accession>A0A2D0MYP8</accession>
<dbReference type="InterPro" id="IPR036942">
    <property type="entry name" value="Beta-barrel_TonB_sf"/>
</dbReference>
<dbReference type="GO" id="GO:0044718">
    <property type="term" value="P:siderophore transmembrane transport"/>
    <property type="evidence" value="ECO:0007669"/>
    <property type="project" value="TreeGrafter"/>
</dbReference>
<evidence type="ECO:0000259" key="14">
    <source>
        <dbReference type="Pfam" id="PF07715"/>
    </source>
</evidence>
<reference evidence="15 16" key="1">
    <citation type="submission" date="2017-10" db="EMBL/GenBank/DDBJ databases">
        <title>The draft genome sequence of Lewinella nigricans NBRC 102662.</title>
        <authorList>
            <person name="Wang K."/>
        </authorList>
    </citation>
    <scope>NUCLEOTIDE SEQUENCE [LARGE SCALE GENOMIC DNA]</scope>
    <source>
        <strain evidence="15 16">NBRC 102662</strain>
    </source>
</reference>
<feature type="signal peptide" evidence="12">
    <location>
        <begin position="1"/>
        <end position="23"/>
    </location>
</feature>
<keyword evidence="16" id="KW-1185">Reference proteome</keyword>
<dbReference type="SUPFAM" id="SSF49464">
    <property type="entry name" value="Carboxypeptidase regulatory domain-like"/>
    <property type="match status" value="1"/>
</dbReference>
<dbReference type="GO" id="GO:0015344">
    <property type="term" value="F:siderophore uptake transmembrane transporter activity"/>
    <property type="evidence" value="ECO:0007669"/>
    <property type="project" value="TreeGrafter"/>
</dbReference>
<dbReference type="SUPFAM" id="SSF56935">
    <property type="entry name" value="Porins"/>
    <property type="match status" value="1"/>
</dbReference>
<gene>
    <name evidence="15" type="ORF">CRP01_37415</name>
</gene>
<dbReference type="InterPro" id="IPR012910">
    <property type="entry name" value="Plug_dom"/>
</dbReference>
<dbReference type="PANTHER" id="PTHR30069">
    <property type="entry name" value="TONB-DEPENDENT OUTER MEMBRANE RECEPTOR"/>
    <property type="match status" value="1"/>
</dbReference>
<evidence type="ECO:0000256" key="3">
    <source>
        <dbReference type="ARBA" id="ARBA00022452"/>
    </source>
</evidence>
<dbReference type="EMBL" id="PDUD01000056">
    <property type="protein sequence ID" value="PHN01347.1"/>
    <property type="molecule type" value="Genomic_DNA"/>
</dbReference>
<keyword evidence="3 10" id="KW-1134">Transmembrane beta strand</keyword>
<protein>
    <submittedName>
        <fullName evidence="15">Vitamin B12 receptor</fullName>
    </submittedName>
</protein>
<dbReference type="Pfam" id="PF13715">
    <property type="entry name" value="CarbopepD_reg_2"/>
    <property type="match status" value="1"/>
</dbReference>
<dbReference type="AlphaFoldDB" id="A0A2D0MYP8"/>
<dbReference type="Gene3D" id="2.60.40.1120">
    <property type="entry name" value="Carboxypeptidase-like, regulatory domain"/>
    <property type="match status" value="1"/>
</dbReference>
<evidence type="ECO:0000256" key="4">
    <source>
        <dbReference type="ARBA" id="ARBA00022692"/>
    </source>
</evidence>
<evidence type="ECO:0000256" key="10">
    <source>
        <dbReference type="PROSITE-ProRule" id="PRU01360"/>
    </source>
</evidence>
<keyword evidence="4 10" id="KW-0812">Transmembrane</keyword>
<evidence type="ECO:0000259" key="13">
    <source>
        <dbReference type="Pfam" id="PF00593"/>
    </source>
</evidence>
<sequence>MNGMKLWLLSGCLLLAGMLTAQNATIQGTVTDQKTGEALFFANVSVGATGVVTELDGTYQLAIPPGNYTLQVTYVGYTTYSEELRIEANETIERAIALEPESTILNTATVTSGKYETPLSEVTVSLEVIQPELIESTSKPTLDEALQKVPGVTIIDGQANIRGGSGYSQGAGSRVLLLVDDVPILQADAGFPNWDDVPIENIEQIEVVKGAASALYGSSALNGIINVRTAYAKAEPETKLATFYTTYFAPKDKNKQWWDEAPNTFATSLAHRRKMGKLDLVLGGYYINQESFRKDTYKKFGRFNFNTRYRATDRLTFGLASNINQGSSGSYFYWKSAEEAFEGAPTTLSERERLRFNVDPTITYFDRSGNRHKILGRYYYVDNNNDRNQSNSSQWYYGEYQFQRRFADIGLVTTAGLVVSGNQIDAELYGDTTFTASNLAAFVQLEKKFLDRLNVSAGFRYERNVLNNPGFTYQQGTVDPSEEKESKPVFRLGLNYELADYTFLRASWGQGYRFPTVAEKFIFTDAGGFFITPNPTLRSETGWSTEIGIKQGFRLSSFEGFIDISGFLMRYEDMMEFNLVGFGFQASNIGGTEIKGMEFTVAGRGSLFGLPTSILAGYTYIDPRFKEFDNTQIPAGETGSRGQVNANNSSSEDNILKYRSRHTFKLDLESRFRRFSLGWETISGSQIEAIDRIFNLIVPGLESFRMNNQGYLVHNVRAAYRFTEDIKLSMILGNLTNREYSIRPGLLEGPRNLTARLDFKF</sequence>
<keyword evidence="5 12" id="KW-0732">Signal</keyword>
<evidence type="ECO:0000256" key="12">
    <source>
        <dbReference type="SAM" id="SignalP"/>
    </source>
</evidence>
<dbReference type="PANTHER" id="PTHR30069:SF29">
    <property type="entry name" value="HEMOGLOBIN AND HEMOGLOBIN-HAPTOGLOBIN-BINDING PROTEIN 1-RELATED"/>
    <property type="match status" value="1"/>
</dbReference>
<feature type="domain" description="TonB-dependent receptor-like beta-barrel" evidence="13">
    <location>
        <begin position="274"/>
        <end position="729"/>
    </location>
</feature>
<evidence type="ECO:0000256" key="5">
    <source>
        <dbReference type="ARBA" id="ARBA00022729"/>
    </source>
</evidence>
<dbReference type="CDD" id="cd01347">
    <property type="entry name" value="ligand_gated_channel"/>
    <property type="match status" value="1"/>
</dbReference>
<comment type="subcellular location">
    <subcellularLocation>
        <location evidence="1 10">Cell outer membrane</location>
        <topology evidence="1 10">Multi-pass membrane protein</topology>
    </subcellularLocation>
</comment>
<dbReference type="InterPro" id="IPR037066">
    <property type="entry name" value="Plug_dom_sf"/>
</dbReference>
<dbReference type="InterPro" id="IPR000531">
    <property type="entry name" value="Beta-barrel_TonB"/>
</dbReference>
<comment type="similarity">
    <text evidence="10 11">Belongs to the TonB-dependent receptor family.</text>
</comment>